<dbReference type="InterPro" id="IPR041662">
    <property type="entry name" value="SusD-like_2"/>
</dbReference>
<dbReference type="Proteomes" id="UP000297225">
    <property type="component" value="Unassembled WGS sequence"/>
</dbReference>
<dbReference type="OrthoDB" id="1387301at2"/>
<comment type="caution">
    <text evidence="1">The sequence shown here is derived from an EMBL/GenBank/DDBJ whole genome shotgun (WGS) entry which is preliminary data.</text>
</comment>
<reference evidence="1 2" key="1">
    <citation type="submission" date="2019-03" db="EMBL/GenBank/DDBJ databases">
        <title>Porphyromonas levii Isolated from the Uterus of Dairy Cows.</title>
        <authorList>
            <person name="Francis A.M."/>
        </authorList>
    </citation>
    <scope>NUCLEOTIDE SEQUENCE [LARGE SCALE GENOMIC DNA]</scope>
    <source>
        <strain evidence="1 2">AF5678</strain>
    </source>
</reference>
<dbReference type="SUPFAM" id="SSF48452">
    <property type="entry name" value="TPR-like"/>
    <property type="match status" value="1"/>
</dbReference>
<name>A0A4Y8WNI7_9PORP</name>
<keyword evidence="1" id="KW-0449">Lipoprotein</keyword>
<accession>A0A4Y8WNI7</accession>
<evidence type="ECO:0000313" key="1">
    <source>
        <dbReference type="EMBL" id="TFH94353.1"/>
    </source>
</evidence>
<evidence type="ECO:0000313" key="2">
    <source>
        <dbReference type="Proteomes" id="UP000297225"/>
    </source>
</evidence>
<dbReference type="STRING" id="1122973.GCA_000379925_02165"/>
<dbReference type="InterPro" id="IPR011990">
    <property type="entry name" value="TPR-like_helical_dom_sf"/>
</dbReference>
<dbReference type="Gene3D" id="1.25.40.390">
    <property type="match status" value="1"/>
</dbReference>
<organism evidence="1 2">
    <name type="scientific">Porphyromonas levii</name>
    <dbReference type="NCBI Taxonomy" id="28114"/>
    <lineage>
        <taxon>Bacteria</taxon>
        <taxon>Pseudomonadati</taxon>
        <taxon>Bacteroidota</taxon>
        <taxon>Bacteroidia</taxon>
        <taxon>Bacteroidales</taxon>
        <taxon>Porphyromonadaceae</taxon>
        <taxon>Porphyromonas</taxon>
    </lineage>
</organism>
<keyword evidence="2" id="KW-1185">Reference proteome</keyword>
<gene>
    <name evidence="1" type="ORF">E4P47_07865</name>
</gene>
<dbReference type="RefSeq" id="WP_134849614.1">
    <property type="nucleotide sequence ID" value="NZ_CP197400.1"/>
</dbReference>
<protein>
    <submittedName>
        <fullName evidence="1">SusD/RagB family nutrient-binding outer membrane lipoprotein</fullName>
    </submittedName>
</protein>
<dbReference type="Pfam" id="PF12771">
    <property type="entry name" value="SusD-like_2"/>
    <property type="match status" value="1"/>
</dbReference>
<dbReference type="EMBL" id="SPNC01000135">
    <property type="protein sequence ID" value="TFH94353.1"/>
    <property type="molecule type" value="Genomic_DNA"/>
</dbReference>
<sequence length="518" mass="58275">MKTIKYALLAVASLLLLNGCGKFGNINVDPNNPSTKDTRYLFSRAMQGVTFAVYTSSPAPSVDMYDPFSQLYPHYFAEAKNVQYTQFGIKDFNMTAYYTTFLKNLHLIKQMNTTEGVKDSEAVSSMGANNVQLGIAMTLEAFYYMHMTDIVGMIYYDEALLGDDGNFTPKFETQEHIYAELDKKLVEAYALLGKGGAINNYYDILYGGNLAKWQKLNASLRMLMAIKLSDVAPEVGKARFAKAYADGGIATNPDNFSYQYTLEDDNMNPIYSNYYVDKRKDFYPSATLVDKFIALKDPRVYTYAKPTAAGELFAVPFGTPRAKIGDYTGKVSELHPFITQKDAKITIISATRMLLVEAEAAVRGWITADAKALYAEAIKLSFENKQVKTAIEQLTADGLFDALQGKYALTTTVADYLAQDAVKLQGSTQGMINQIALQRWLAGFNENGIEAWSDWRRLNYPKLEVGEAGAINVSHIPYRRFYYLNDYETNRENYDKVIKTQGPDNFDTRVWWDVADNK</sequence>
<proteinExistence type="predicted"/>
<dbReference type="AlphaFoldDB" id="A0A4Y8WNI7"/>